<dbReference type="SUPFAM" id="SSF46785">
    <property type="entry name" value="Winged helix' DNA-binding domain"/>
    <property type="match status" value="1"/>
</dbReference>
<feature type="domain" description="HTH marR-type" evidence="1">
    <location>
        <begin position="18"/>
        <end position="154"/>
    </location>
</feature>
<dbReference type="PROSITE" id="PS50995">
    <property type="entry name" value="HTH_MARR_2"/>
    <property type="match status" value="1"/>
</dbReference>
<dbReference type="InterPro" id="IPR036390">
    <property type="entry name" value="WH_DNA-bd_sf"/>
</dbReference>
<evidence type="ECO:0000313" key="3">
    <source>
        <dbReference type="Proteomes" id="UP001596011"/>
    </source>
</evidence>
<dbReference type="SMART" id="SM00347">
    <property type="entry name" value="HTH_MARR"/>
    <property type="match status" value="1"/>
</dbReference>
<dbReference type="InterPro" id="IPR036388">
    <property type="entry name" value="WH-like_DNA-bd_sf"/>
</dbReference>
<evidence type="ECO:0000259" key="1">
    <source>
        <dbReference type="PROSITE" id="PS50995"/>
    </source>
</evidence>
<gene>
    <name evidence="2" type="ORF">ACFO6V_03540</name>
</gene>
<dbReference type="PANTHER" id="PTHR33164">
    <property type="entry name" value="TRANSCRIPTIONAL REGULATOR, MARR FAMILY"/>
    <property type="match status" value="1"/>
</dbReference>
<dbReference type="RefSeq" id="WP_377132288.1">
    <property type="nucleotide sequence ID" value="NZ_JBHSFI010000002.1"/>
</dbReference>
<proteinExistence type="predicted"/>
<name>A0ABV9HCE9_9MICO</name>
<dbReference type="Proteomes" id="UP001596011">
    <property type="component" value="Unassembled WGS sequence"/>
</dbReference>
<dbReference type="InterPro" id="IPR039422">
    <property type="entry name" value="MarR/SlyA-like"/>
</dbReference>
<dbReference type="Gene3D" id="1.10.10.10">
    <property type="entry name" value="Winged helix-like DNA-binding domain superfamily/Winged helix DNA-binding domain"/>
    <property type="match status" value="1"/>
</dbReference>
<sequence>MSPTSEFSSPREAAYDPRILVFGRLLGAANRLDYILGRALEEQTGLSHTVFELLLVVGRAGPDGVPVRDIAQARVLTSGGATRLVQRAADQGLIERSPSPDDGRVQLIRLTPAGEDLLLRASAVHARNIEQYLVDVLPADQAEVFAVAIRTLSKNAEQQLPVMP</sequence>
<dbReference type="PRINTS" id="PR00598">
    <property type="entry name" value="HTHMARR"/>
</dbReference>
<dbReference type="Pfam" id="PF12802">
    <property type="entry name" value="MarR_2"/>
    <property type="match status" value="1"/>
</dbReference>
<organism evidence="2 3">
    <name type="scientific">Promicromonospora alba</name>
    <dbReference type="NCBI Taxonomy" id="1616110"/>
    <lineage>
        <taxon>Bacteria</taxon>
        <taxon>Bacillati</taxon>
        <taxon>Actinomycetota</taxon>
        <taxon>Actinomycetes</taxon>
        <taxon>Micrococcales</taxon>
        <taxon>Promicromonosporaceae</taxon>
        <taxon>Promicromonospora</taxon>
    </lineage>
</organism>
<protein>
    <submittedName>
        <fullName evidence="2">MarR family winged helix-turn-helix transcriptional regulator</fullName>
    </submittedName>
</protein>
<keyword evidence="3" id="KW-1185">Reference proteome</keyword>
<dbReference type="EMBL" id="JBHSFI010000002">
    <property type="protein sequence ID" value="MFC4627291.1"/>
    <property type="molecule type" value="Genomic_DNA"/>
</dbReference>
<evidence type="ECO:0000313" key="2">
    <source>
        <dbReference type="EMBL" id="MFC4627291.1"/>
    </source>
</evidence>
<comment type="caution">
    <text evidence="2">The sequence shown here is derived from an EMBL/GenBank/DDBJ whole genome shotgun (WGS) entry which is preliminary data.</text>
</comment>
<dbReference type="PANTHER" id="PTHR33164:SF43">
    <property type="entry name" value="HTH-TYPE TRANSCRIPTIONAL REPRESSOR YETL"/>
    <property type="match status" value="1"/>
</dbReference>
<accession>A0ABV9HCE9</accession>
<dbReference type="InterPro" id="IPR000835">
    <property type="entry name" value="HTH_MarR-typ"/>
</dbReference>
<reference evidence="3" key="1">
    <citation type="journal article" date="2019" name="Int. J. Syst. Evol. Microbiol.">
        <title>The Global Catalogue of Microorganisms (GCM) 10K type strain sequencing project: providing services to taxonomists for standard genome sequencing and annotation.</title>
        <authorList>
            <consortium name="The Broad Institute Genomics Platform"/>
            <consortium name="The Broad Institute Genome Sequencing Center for Infectious Disease"/>
            <person name="Wu L."/>
            <person name="Ma J."/>
        </authorList>
    </citation>
    <scope>NUCLEOTIDE SEQUENCE [LARGE SCALE GENOMIC DNA]</scope>
    <source>
        <strain evidence="3">CCUG 42722</strain>
    </source>
</reference>